<name>A0A162RLF9_MUCCL</name>
<dbReference type="PANTHER" id="PTHR43842">
    <property type="entry name" value="PROPIONYL-COA CARBOXYLASE BETA CHAIN"/>
    <property type="match status" value="1"/>
</dbReference>
<dbReference type="EMBL" id="AMYB01000002">
    <property type="protein sequence ID" value="OAD07029.1"/>
    <property type="molecule type" value="Genomic_DNA"/>
</dbReference>
<comment type="pathway">
    <text evidence="1">Metabolic intermediate metabolism; propanoyl-CoA degradation; succinyl-CoA from propanoyl-CoA: step 1/3.</text>
</comment>
<evidence type="ECO:0000313" key="12">
    <source>
        <dbReference type="Proteomes" id="UP000077051"/>
    </source>
</evidence>
<evidence type="ECO:0000256" key="5">
    <source>
        <dbReference type="ARBA" id="ARBA00041138"/>
    </source>
</evidence>
<dbReference type="PANTHER" id="PTHR43842:SF2">
    <property type="entry name" value="PROPIONYL-COA CARBOXYLASE BETA CHAIN, MITOCHONDRIAL"/>
    <property type="match status" value="1"/>
</dbReference>
<sequence length="578" mass="63112">MSDVIIPFAAIKLKCITAEVFHRELLRDQIVSPETLGNTAHQVRGYQYQIMSVKLLANTMETVDQVPYHPSERDMGAAAVEKKRKEGILGGGKARQDAQHAKGKLTARERLGLLLDKGSFREYDAFVEHACTDFNMAHNRIPGDGIVTGHGTIHGRRVFVYSQDFTVLGGSLSRTNANKILKVMDQAMLVGAPIIGLQDSGGARIQEGVDSLAGYADIFQKNVLASGVVPQISLIMGPCAGGAVYSPALTDFTFMVQDTSYMFVTGPDVVKAVTNEHVSQEVLGGARTHTTKTGVAHRSFANDIEAIQGMRDFLPYLPLSNRDTLPYQPCDDPIDRQDAALDTIIPASSNIAYDMKEVIGRIVDTHSYFEISPNFASNMLIGFARLNGESVGVVANQPLVSSGALDMDASVKAARFIRFCDAFNIPLVTLVDVPGFMPGTAQEHAGIIRHGAKLLYAYCEATVPKLTVITRKAYGGAYIVMSSKHLRGDYNVAWPSAEIAVMGAKGAVEIIFRNHPDKEAMRKEYKDKFATPLFAAKKGYLDDIIAPKETRARLIEQLELLKSKSLQNPWKKHGSIPL</sequence>
<evidence type="ECO:0000259" key="9">
    <source>
        <dbReference type="PROSITE" id="PS50980"/>
    </source>
</evidence>
<proteinExistence type="inferred from homology"/>
<evidence type="ECO:0000256" key="8">
    <source>
        <dbReference type="ARBA" id="ARBA00049495"/>
    </source>
</evidence>
<dbReference type="Proteomes" id="UP000077051">
    <property type="component" value="Unassembled WGS sequence"/>
</dbReference>
<organism evidence="11 12">
    <name type="scientific">Mucor lusitanicus CBS 277.49</name>
    <dbReference type="NCBI Taxonomy" id="747725"/>
    <lineage>
        <taxon>Eukaryota</taxon>
        <taxon>Fungi</taxon>
        <taxon>Fungi incertae sedis</taxon>
        <taxon>Mucoromycota</taxon>
        <taxon>Mucoromycotina</taxon>
        <taxon>Mucoromycetes</taxon>
        <taxon>Mucorales</taxon>
        <taxon>Mucorineae</taxon>
        <taxon>Mucoraceae</taxon>
        <taxon>Mucor</taxon>
    </lineage>
</organism>
<evidence type="ECO:0000259" key="10">
    <source>
        <dbReference type="PROSITE" id="PS50989"/>
    </source>
</evidence>
<dbReference type="InterPro" id="IPR011763">
    <property type="entry name" value="COA_CT_C"/>
</dbReference>
<comment type="similarity">
    <text evidence="2">Belongs to the AccD/PCCB family.</text>
</comment>
<evidence type="ECO:0000256" key="2">
    <source>
        <dbReference type="ARBA" id="ARBA00006102"/>
    </source>
</evidence>
<evidence type="ECO:0000256" key="7">
    <source>
        <dbReference type="ARBA" id="ARBA00048208"/>
    </source>
</evidence>
<dbReference type="EC" id="6.4.1.3" evidence="3"/>
<keyword evidence="12" id="KW-1185">Reference proteome</keyword>
<dbReference type="GO" id="GO:0009062">
    <property type="term" value="P:fatty acid catabolic process"/>
    <property type="evidence" value="ECO:0007669"/>
    <property type="project" value="UniProtKB-ARBA"/>
</dbReference>
<evidence type="ECO:0000313" key="11">
    <source>
        <dbReference type="EMBL" id="OAD07029.1"/>
    </source>
</evidence>
<dbReference type="SUPFAM" id="SSF52096">
    <property type="entry name" value="ClpP/crotonase"/>
    <property type="match status" value="2"/>
</dbReference>
<dbReference type="PROSITE" id="PS50980">
    <property type="entry name" value="COA_CT_NTER"/>
    <property type="match status" value="1"/>
</dbReference>
<feature type="domain" description="CoA carboxyltransferase C-terminal" evidence="10">
    <location>
        <begin position="333"/>
        <end position="572"/>
    </location>
</feature>
<comment type="subunit">
    <text evidence="4">The holoenzyme is a dodecamer composed of 6 PCCA/alpha subunits and 6 PCCB/beta subunits.</text>
</comment>
<comment type="catalytic activity">
    <reaction evidence="8">
        <text>propanoyl-CoA + hydrogencarbonate + ATP = (S)-methylmalonyl-CoA + ADP + phosphate + H(+)</text>
        <dbReference type="Rhea" id="RHEA:23720"/>
        <dbReference type="ChEBI" id="CHEBI:15378"/>
        <dbReference type="ChEBI" id="CHEBI:17544"/>
        <dbReference type="ChEBI" id="CHEBI:30616"/>
        <dbReference type="ChEBI" id="CHEBI:43474"/>
        <dbReference type="ChEBI" id="CHEBI:57327"/>
        <dbReference type="ChEBI" id="CHEBI:57392"/>
        <dbReference type="ChEBI" id="CHEBI:456216"/>
        <dbReference type="EC" id="6.4.1.3"/>
    </reaction>
    <physiologicalReaction direction="left-to-right" evidence="8">
        <dbReference type="Rhea" id="RHEA:23721"/>
    </physiologicalReaction>
</comment>
<comment type="caution">
    <text evidence="11">The sequence shown here is derived from an EMBL/GenBank/DDBJ whole genome shotgun (WGS) entry which is preliminary data.</text>
</comment>
<dbReference type="InterPro" id="IPR029045">
    <property type="entry name" value="ClpP/crotonase-like_dom_sf"/>
</dbReference>
<dbReference type="AlphaFoldDB" id="A0A162RLF9"/>
<dbReference type="OrthoDB" id="439921at2759"/>
<dbReference type="STRING" id="747725.A0A162RLF9"/>
<dbReference type="InterPro" id="IPR051047">
    <property type="entry name" value="AccD/PCCB"/>
</dbReference>
<comment type="catalytic activity">
    <reaction evidence="7">
        <text>butanoyl-CoA + hydrogencarbonate + ATP = (2S)-ethylmalonyl-CoA + ADP + phosphate + H(+)</text>
        <dbReference type="Rhea" id="RHEA:59520"/>
        <dbReference type="ChEBI" id="CHEBI:15378"/>
        <dbReference type="ChEBI" id="CHEBI:17544"/>
        <dbReference type="ChEBI" id="CHEBI:30616"/>
        <dbReference type="ChEBI" id="CHEBI:43474"/>
        <dbReference type="ChEBI" id="CHEBI:57371"/>
        <dbReference type="ChEBI" id="CHEBI:60909"/>
        <dbReference type="ChEBI" id="CHEBI:456216"/>
    </reaction>
    <physiologicalReaction direction="left-to-right" evidence="7">
        <dbReference type="Rhea" id="RHEA:59521"/>
    </physiologicalReaction>
</comment>
<dbReference type="InterPro" id="IPR034733">
    <property type="entry name" value="AcCoA_carboxyl_beta"/>
</dbReference>
<dbReference type="VEuPathDB" id="FungiDB:MUCCIDRAFT_152200"/>
<protein>
    <recommendedName>
        <fullName evidence="5">Propionyl-CoA carboxylase beta chain, mitochondrial</fullName>
        <ecNumber evidence="3">6.4.1.3</ecNumber>
    </recommendedName>
    <alternativeName>
        <fullName evidence="6">Propanoyl-CoA:carbon dioxide ligase subunit beta</fullName>
    </alternativeName>
</protein>
<evidence type="ECO:0000256" key="3">
    <source>
        <dbReference type="ARBA" id="ARBA00013050"/>
    </source>
</evidence>
<dbReference type="GO" id="GO:0004658">
    <property type="term" value="F:propionyl-CoA carboxylase activity"/>
    <property type="evidence" value="ECO:0007669"/>
    <property type="project" value="UniProtKB-EC"/>
</dbReference>
<accession>A0A162RLF9</accession>
<dbReference type="Gene3D" id="3.90.226.10">
    <property type="entry name" value="2-enoyl-CoA Hydratase, Chain A, domain 1"/>
    <property type="match status" value="2"/>
</dbReference>
<evidence type="ECO:0000256" key="1">
    <source>
        <dbReference type="ARBA" id="ARBA00005060"/>
    </source>
</evidence>
<dbReference type="GO" id="GO:0005739">
    <property type="term" value="C:mitochondrion"/>
    <property type="evidence" value="ECO:0007669"/>
    <property type="project" value="TreeGrafter"/>
</dbReference>
<dbReference type="FunFam" id="3.90.226.10:FF:000016">
    <property type="entry name" value="Propionyl-CoA carboxylase, beta subunit"/>
    <property type="match status" value="1"/>
</dbReference>
<gene>
    <name evidence="11" type="ORF">MUCCIDRAFT_152200</name>
</gene>
<dbReference type="PROSITE" id="PS50989">
    <property type="entry name" value="COA_CT_CTER"/>
    <property type="match status" value="1"/>
</dbReference>
<dbReference type="FunFam" id="3.90.226.10:FF:000017">
    <property type="entry name" value="Propionyl-CoA carboxylase subunit beta 5"/>
    <property type="match status" value="1"/>
</dbReference>
<dbReference type="InterPro" id="IPR011762">
    <property type="entry name" value="COA_CT_N"/>
</dbReference>
<evidence type="ECO:0000256" key="6">
    <source>
        <dbReference type="ARBA" id="ARBA00042797"/>
    </source>
</evidence>
<dbReference type="Pfam" id="PF01039">
    <property type="entry name" value="Carboxyl_trans"/>
    <property type="match status" value="1"/>
</dbReference>
<evidence type="ECO:0000256" key="4">
    <source>
        <dbReference type="ARBA" id="ARBA00038567"/>
    </source>
</evidence>
<reference evidence="11 12" key="1">
    <citation type="submission" date="2015-06" db="EMBL/GenBank/DDBJ databases">
        <title>Expansion of signal transduction pathways in fungi by whole-genome duplication.</title>
        <authorList>
            <consortium name="DOE Joint Genome Institute"/>
            <person name="Corrochano L.M."/>
            <person name="Kuo A."/>
            <person name="Marcet-Houben M."/>
            <person name="Polaino S."/>
            <person name="Salamov A."/>
            <person name="Villalobos J.M."/>
            <person name="Alvarez M.I."/>
            <person name="Avalos J."/>
            <person name="Benito E.P."/>
            <person name="Benoit I."/>
            <person name="Burger G."/>
            <person name="Camino L.P."/>
            <person name="Canovas D."/>
            <person name="Cerda-Olmedo E."/>
            <person name="Cheng J.-F."/>
            <person name="Dominguez A."/>
            <person name="Elias M."/>
            <person name="Eslava A.P."/>
            <person name="Glaser F."/>
            <person name="Grimwood J."/>
            <person name="Gutierrez G."/>
            <person name="Heitman J."/>
            <person name="Henrissat B."/>
            <person name="Iturriaga E.A."/>
            <person name="Lang B.F."/>
            <person name="Lavin J.L."/>
            <person name="Lee S."/>
            <person name="Li W."/>
            <person name="Lindquist E."/>
            <person name="Lopez-Garcia S."/>
            <person name="Luque E.M."/>
            <person name="Marcos A.T."/>
            <person name="Martin J."/>
            <person name="Mccluskey K."/>
            <person name="Medina H.R."/>
            <person name="Miralles-Duran A."/>
            <person name="Miyazaki A."/>
            <person name="Munoz-Torres E."/>
            <person name="Oguiza J.A."/>
            <person name="Ohm R."/>
            <person name="Olmedo M."/>
            <person name="Orejas M."/>
            <person name="Ortiz-Castellanos L."/>
            <person name="Pisabarro A.G."/>
            <person name="Rodriguez-Romero J."/>
            <person name="Ruiz-Herrera J."/>
            <person name="Ruiz-Vazquez R."/>
            <person name="Sanz C."/>
            <person name="Schackwitz W."/>
            <person name="Schmutz J."/>
            <person name="Shahriari M."/>
            <person name="Shelest E."/>
            <person name="Silva-Franco F."/>
            <person name="Soanes D."/>
            <person name="Syed K."/>
            <person name="Tagua V.G."/>
            <person name="Talbot N.J."/>
            <person name="Thon M."/>
            <person name="De Vries R.P."/>
            <person name="Wiebenga A."/>
            <person name="Yadav J.S."/>
            <person name="Braun E.L."/>
            <person name="Baker S."/>
            <person name="Garre V."/>
            <person name="Horwitz B."/>
            <person name="Torres-Martinez S."/>
            <person name="Idnurm A."/>
            <person name="Herrera-Estrella A."/>
            <person name="Gabaldon T."/>
            <person name="Grigoriev I.V."/>
        </authorList>
    </citation>
    <scope>NUCLEOTIDE SEQUENCE [LARGE SCALE GENOMIC DNA]</scope>
    <source>
        <strain evidence="11 12">CBS 277.49</strain>
    </source>
</reference>
<feature type="domain" description="CoA carboxyltransferase N-terminal" evidence="9">
    <location>
        <begin position="73"/>
        <end position="329"/>
    </location>
</feature>